<protein>
    <submittedName>
        <fullName evidence="1">Uncharacterized protein</fullName>
    </submittedName>
</protein>
<proteinExistence type="predicted"/>
<dbReference type="GeneID" id="17324526"/>
<evidence type="ECO:0000313" key="1">
    <source>
        <dbReference type="EMBL" id="CDF36997.1"/>
    </source>
</evidence>
<keyword evidence="2" id="KW-1185">Reference proteome</keyword>
<accession>R7QET2</accession>
<dbReference type="Gramene" id="CDF36997">
    <property type="protein sequence ID" value="CDF36997"/>
    <property type="gene ID" value="CHC_T00004986001"/>
</dbReference>
<dbReference type="AlphaFoldDB" id="R7QET2"/>
<dbReference type="Proteomes" id="UP000012073">
    <property type="component" value="Unassembled WGS sequence"/>
</dbReference>
<organism evidence="1 2">
    <name type="scientific">Chondrus crispus</name>
    <name type="common">Carrageen Irish moss</name>
    <name type="synonym">Polymorpha crispa</name>
    <dbReference type="NCBI Taxonomy" id="2769"/>
    <lineage>
        <taxon>Eukaryota</taxon>
        <taxon>Rhodophyta</taxon>
        <taxon>Florideophyceae</taxon>
        <taxon>Rhodymeniophycidae</taxon>
        <taxon>Gigartinales</taxon>
        <taxon>Gigartinaceae</taxon>
        <taxon>Chondrus</taxon>
    </lineage>
</organism>
<dbReference type="EMBL" id="HG001808">
    <property type="protein sequence ID" value="CDF36997.1"/>
    <property type="molecule type" value="Genomic_DNA"/>
</dbReference>
<reference evidence="2" key="1">
    <citation type="journal article" date="2013" name="Proc. Natl. Acad. Sci. U.S.A.">
        <title>Genome structure and metabolic features in the red seaweed Chondrus crispus shed light on evolution of the Archaeplastida.</title>
        <authorList>
            <person name="Collen J."/>
            <person name="Porcel B."/>
            <person name="Carre W."/>
            <person name="Ball S.G."/>
            <person name="Chaparro C."/>
            <person name="Tonon T."/>
            <person name="Barbeyron T."/>
            <person name="Michel G."/>
            <person name="Noel B."/>
            <person name="Valentin K."/>
            <person name="Elias M."/>
            <person name="Artiguenave F."/>
            <person name="Arun A."/>
            <person name="Aury J.M."/>
            <person name="Barbosa-Neto J.F."/>
            <person name="Bothwell J.H."/>
            <person name="Bouget F.Y."/>
            <person name="Brillet L."/>
            <person name="Cabello-Hurtado F."/>
            <person name="Capella-Gutierrez S."/>
            <person name="Charrier B."/>
            <person name="Cladiere L."/>
            <person name="Cock J.M."/>
            <person name="Coelho S.M."/>
            <person name="Colleoni C."/>
            <person name="Czjzek M."/>
            <person name="Da Silva C."/>
            <person name="Delage L."/>
            <person name="Denoeud F."/>
            <person name="Deschamps P."/>
            <person name="Dittami S.M."/>
            <person name="Gabaldon T."/>
            <person name="Gachon C.M."/>
            <person name="Groisillier A."/>
            <person name="Herve C."/>
            <person name="Jabbari K."/>
            <person name="Katinka M."/>
            <person name="Kloareg B."/>
            <person name="Kowalczyk N."/>
            <person name="Labadie K."/>
            <person name="Leblanc C."/>
            <person name="Lopez P.J."/>
            <person name="McLachlan D.H."/>
            <person name="Meslet-Cladiere L."/>
            <person name="Moustafa A."/>
            <person name="Nehr Z."/>
            <person name="Nyvall Collen P."/>
            <person name="Panaud O."/>
            <person name="Partensky F."/>
            <person name="Poulain J."/>
            <person name="Rensing S.A."/>
            <person name="Rousvoal S."/>
            <person name="Samson G."/>
            <person name="Symeonidi A."/>
            <person name="Weissenbach J."/>
            <person name="Zambounis A."/>
            <person name="Wincker P."/>
            <person name="Boyen C."/>
        </authorList>
    </citation>
    <scope>NUCLEOTIDE SEQUENCE [LARGE SCALE GENOMIC DNA]</scope>
    <source>
        <strain evidence="2">cv. Stackhouse</strain>
    </source>
</reference>
<gene>
    <name evidence="1" type="ORF">CHC_T00004986001</name>
</gene>
<evidence type="ECO:0000313" key="2">
    <source>
        <dbReference type="Proteomes" id="UP000012073"/>
    </source>
</evidence>
<sequence>MCLFIMSRGNRMPQPEGVDSWEKAQSFDVMSFSYRVMAGKCFLKRGVCVRGEGID</sequence>
<dbReference type="RefSeq" id="XP_005716816.1">
    <property type="nucleotide sequence ID" value="XM_005716759.1"/>
</dbReference>
<dbReference type="KEGG" id="ccp:CHC_T00004986001"/>
<name>R7QET2_CHOCR</name>